<proteinExistence type="predicted"/>
<dbReference type="KEGG" id="cthe:Chro_1394"/>
<dbReference type="EMBL" id="CP003597">
    <property type="protein sequence ID" value="AFY86920.1"/>
    <property type="molecule type" value="Genomic_DNA"/>
</dbReference>
<gene>
    <name evidence="1" type="ORF">Chro_1394</name>
</gene>
<dbReference type="STRING" id="251229.Chro_1394"/>
<keyword evidence="2" id="KW-1185">Reference proteome</keyword>
<sequence>MVKEIRIYIEGSGDGRNTRGLLREGFNKFLQELNQLARSRKIKWNIIICDSRNNTFSQFKSALKDHPNAFNVLLVDAEASVKKAPWQHLKERDNWNKPEVDDTCCHLMVQMMEAWFLADIEALKRFYGQGFKENAIPKNLNVEKINKTEIYSALQKATKETSKGEYGKIQHGARLLEQISVAKVRAASLYCDRLFTTLTVKIDEASDRTE</sequence>
<dbReference type="HOGENOM" id="CLU_1359711_0_0_3"/>
<reference evidence="1 2" key="1">
    <citation type="submission" date="2012-06" db="EMBL/GenBank/DDBJ databases">
        <title>Finished chromosome of genome of Chroococcidiopsis thermalis PCC 7203.</title>
        <authorList>
            <consortium name="US DOE Joint Genome Institute"/>
            <person name="Gugger M."/>
            <person name="Coursin T."/>
            <person name="Rippka R."/>
            <person name="Tandeau De Marsac N."/>
            <person name="Huntemann M."/>
            <person name="Wei C.-L."/>
            <person name="Han J."/>
            <person name="Detter J.C."/>
            <person name="Han C."/>
            <person name="Tapia R."/>
            <person name="Davenport K."/>
            <person name="Daligault H."/>
            <person name="Erkkila T."/>
            <person name="Gu W."/>
            <person name="Munk A.C.C."/>
            <person name="Teshima H."/>
            <person name="Xu Y."/>
            <person name="Chain P."/>
            <person name="Chen A."/>
            <person name="Krypides N."/>
            <person name="Mavromatis K."/>
            <person name="Markowitz V."/>
            <person name="Szeto E."/>
            <person name="Ivanova N."/>
            <person name="Mikhailova N."/>
            <person name="Ovchinnikova G."/>
            <person name="Pagani I."/>
            <person name="Pati A."/>
            <person name="Goodwin L."/>
            <person name="Peters L."/>
            <person name="Pitluck S."/>
            <person name="Woyke T."/>
            <person name="Kerfeld C."/>
        </authorList>
    </citation>
    <scope>NUCLEOTIDE SEQUENCE [LARGE SCALE GENOMIC DNA]</scope>
    <source>
        <strain evidence="1 2">PCC 7203</strain>
    </source>
</reference>
<dbReference type="eggNOG" id="ENOG5030CEV">
    <property type="taxonomic scope" value="Bacteria"/>
</dbReference>
<accession>K9TWI1</accession>
<dbReference type="RefSeq" id="WP_015153468.1">
    <property type="nucleotide sequence ID" value="NC_019695.1"/>
</dbReference>
<name>K9TWI1_CHRTP</name>
<dbReference type="OrthoDB" id="459394at2"/>
<dbReference type="Proteomes" id="UP000010384">
    <property type="component" value="Chromosome"/>
</dbReference>
<dbReference type="Pfam" id="PF14103">
    <property type="entry name" value="DUF4276"/>
    <property type="match status" value="1"/>
</dbReference>
<evidence type="ECO:0008006" key="3">
    <source>
        <dbReference type="Google" id="ProtNLM"/>
    </source>
</evidence>
<dbReference type="PATRIC" id="fig|251229.3.peg.1635"/>
<protein>
    <recommendedName>
        <fullName evidence="3">DUF4276 domain-containing protein</fullName>
    </recommendedName>
</protein>
<organism evidence="1 2">
    <name type="scientific">Chroococcidiopsis thermalis (strain PCC 7203)</name>
    <dbReference type="NCBI Taxonomy" id="251229"/>
    <lineage>
        <taxon>Bacteria</taxon>
        <taxon>Bacillati</taxon>
        <taxon>Cyanobacteriota</taxon>
        <taxon>Cyanophyceae</taxon>
        <taxon>Chroococcidiopsidales</taxon>
        <taxon>Chroococcidiopsidaceae</taxon>
        <taxon>Chroococcidiopsis</taxon>
    </lineage>
</organism>
<dbReference type="InParanoid" id="K9TWI1"/>
<dbReference type="AlphaFoldDB" id="K9TWI1"/>
<dbReference type="InterPro" id="IPR025455">
    <property type="entry name" value="DUF4276"/>
</dbReference>
<evidence type="ECO:0000313" key="1">
    <source>
        <dbReference type="EMBL" id="AFY86920.1"/>
    </source>
</evidence>
<evidence type="ECO:0000313" key="2">
    <source>
        <dbReference type="Proteomes" id="UP000010384"/>
    </source>
</evidence>